<dbReference type="InterPro" id="IPR011990">
    <property type="entry name" value="TPR-like_helical_dom_sf"/>
</dbReference>
<dbReference type="Proteomes" id="UP000295293">
    <property type="component" value="Unassembled WGS sequence"/>
</dbReference>
<dbReference type="Gene3D" id="1.25.40.10">
    <property type="entry name" value="Tetratricopeptide repeat domain"/>
    <property type="match status" value="1"/>
</dbReference>
<evidence type="ECO:0000313" key="2">
    <source>
        <dbReference type="Proteomes" id="UP000295293"/>
    </source>
</evidence>
<protein>
    <recommendedName>
        <fullName evidence="3">Tetratricopeptide repeat protein</fullName>
    </recommendedName>
</protein>
<dbReference type="EMBL" id="SNZH01000027">
    <property type="protein sequence ID" value="TDR36658.1"/>
    <property type="molecule type" value="Genomic_DNA"/>
</dbReference>
<evidence type="ECO:0000313" key="1">
    <source>
        <dbReference type="EMBL" id="TDR36658.1"/>
    </source>
</evidence>
<reference evidence="1 2" key="1">
    <citation type="submission" date="2019-03" db="EMBL/GenBank/DDBJ databases">
        <title>Genomic Encyclopedia of Type Strains, Phase IV (KMG-IV): sequencing the most valuable type-strain genomes for metagenomic binning, comparative biology and taxonomic classification.</title>
        <authorList>
            <person name="Goeker M."/>
        </authorList>
    </citation>
    <scope>NUCLEOTIDE SEQUENCE [LARGE SCALE GENOMIC DNA]</scope>
    <source>
        <strain evidence="1 2">DSM 21667</strain>
    </source>
</reference>
<dbReference type="RefSeq" id="WP_133821840.1">
    <property type="nucleotide sequence ID" value="NZ_SNZH01000027.1"/>
</dbReference>
<sequence length="170" mass="17312">MVRGKVQIGLKRRSEALASYREAVAVYAVYAGSAGSAGETNPNTLRASYNLAGVLAQAAAQRDVVLVPYRRTLAAAGQCFGARSNAVVLLRNGYARRLLADGQAATALPVLTTTAAAQGLTVARSANRRDFIDLLRHSHAAVCGEAAGPAAATPPAADCAAALLLLPGAG</sequence>
<dbReference type="AlphaFoldDB" id="A0A4R6YID2"/>
<organism evidence="1 2">
    <name type="scientific">Tahibacter aquaticus</name>
    <dbReference type="NCBI Taxonomy" id="520092"/>
    <lineage>
        <taxon>Bacteria</taxon>
        <taxon>Pseudomonadati</taxon>
        <taxon>Pseudomonadota</taxon>
        <taxon>Gammaproteobacteria</taxon>
        <taxon>Lysobacterales</taxon>
        <taxon>Rhodanobacteraceae</taxon>
        <taxon>Tahibacter</taxon>
    </lineage>
</organism>
<name>A0A4R6YID2_9GAMM</name>
<proteinExistence type="predicted"/>
<keyword evidence="2" id="KW-1185">Reference proteome</keyword>
<evidence type="ECO:0008006" key="3">
    <source>
        <dbReference type="Google" id="ProtNLM"/>
    </source>
</evidence>
<gene>
    <name evidence="1" type="ORF">DFR29_1278</name>
</gene>
<accession>A0A4R6YID2</accession>
<comment type="caution">
    <text evidence="1">The sequence shown here is derived from an EMBL/GenBank/DDBJ whole genome shotgun (WGS) entry which is preliminary data.</text>
</comment>